<sequence>MNRFTVRIELRGSEPMDYEPLHAAMKKAGFKRTITKSGQILKLPRGEYILSREGLAIGDVMKKACGAADHVSDDYGVLVTGPGQFKSHGLESAES</sequence>
<comment type="caution">
    <text evidence="1">The sequence shown here is derived from an EMBL/GenBank/DDBJ whole genome shotgun (WGS) entry which is preliminary data.</text>
</comment>
<organism evidence="1 2">
    <name type="scientific">Candidatus Magasanikbacteria bacterium GW2011_GWA2_42_32</name>
    <dbReference type="NCBI Taxonomy" id="1619039"/>
    <lineage>
        <taxon>Bacteria</taxon>
        <taxon>Candidatus Magasanikiibacteriota</taxon>
    </lineage>
</organism>
<protein>
    <submittedName>
        <fullName evidence="1">Uncharacterized protein</fullName>
    </submittedName>
</protein>
<proteinExistence type="predicted"/>
<reference evidence="1 2" key="1">
    <citation type="journal article" date="2015" name="Nature">
        <title>rRNA introns, odd ribosomes, and small enigmatic genomes across a large radiation of phyla.</title>
        <authorList>
            <person name="Brown C.T."/>
            <person name="Hug L.A."/>
            <person name="Thomas B.C."/>
            <person name="Sharon I."/>
            <person name="Castelle C.J."/>
            <person name="Singh A."/>
            <person name="Wilkins M.J."/>
            <person name="Williams K.H."/>
            <person name="Banfield J.F."/>
        </authorList>
    </citation>
    <scope>NUCLEOTIDE SEQUENCE [LARGE SCALE GENOMIC DNA]</scope>
</reference>
<dbReference type="Proteomes" id="UP000034837">
    <property type="component" value="Unassembled WGS sequence"/>
</dbReference>
<dbReference type="EMBL" id="LCDO01000001">
    <property type="protein sequence ID" value="KKS57607.1"/>
    <property type="molecule type" value="Genomic_DNA"/>
</dbReference>
<gene>
    <name evidence="1" type="ORF">UV20_C0001G0247</name>
</gene>
<accession>A0A0G1A9B4</accession>
<name>A0A0G1A9B4_9BACT</name>
<evidence type="ECO:0000313" key="2">
    <source>
        <dbReference type="Proteomes" id="UP000034837"/>
    </source>
</evidence>
<evidence type="ECO:0000313" key="1">
    <source>
        <dbReference type="EMBL" id="KKS57607.1"/>
    </source>
</evidence>
<dbReference type="AlphaFoldDB" id="A0A0G1A9B4"/>